<dbReference type="RefSeq" id="WP_144702724.1">
    <property type="nucleotide sequence ID" value="NZ_VNJJ01000007.1"/>
</dbReference>
<dbReference type="EMBL" id="VNJJ01000007">
    <property type="protein sequence ID" value="TVX99029.1"/>
    <property type="molecule type" value="Genomic_DNA"/>
</dbReference>
<dbReference type="Proteomes" id="UP000316330">
    <property type="component" value="Unassembled WGS sequence"/>
</dbReference>
<organism evidence="1 2">
    <name type="scientific">Cohnella terricola</name>
    <dbReference type="NCBI Taxonomy" id="1289167"/>
    <lineage>
        <taxon>Bacteria</taxon>
        <taxon>Bacillati</taxon>
        <taxon>Bacillota</taxon>
        <taxon>Bacilli</taxon>
        <taxon>Bacillales</taxon>
        <taxon>Paenibacillaceae</taxon>
        <taxon>Cohnella</taxon>
    </lineage>
</organism>
<proteinExistence type="predicted"/>
<comment type="caution">
    <text evidence="1">The sequence shown here is derived from an EMBL/GenBank/DDBJ whole genome shotgun (WGS) entry which is preliminary data.</text>
</comment>
<keyword evidence="2" id="KW-1185">Reference proteome</keyword>
<gene>
    <name evidence="1" type="ORF">FPZ45_13790</name>
</gene>
<protein>
    <submittedName>
        <fullName evidence="1">Uncharacterized protein</fullName>
    </submittedName>
</protein>
<evidence type="ECO:0000313" key="2">
    <source>
        <dbReference type="Proteomes" id="UP000316330"/>
    </source>
</evidence>
<name>A0A559JGM2_9BACL</name>
<reference evidence="1 2" key="1">
    <citation type="submission" date="2019-07" db="EMBL/GenBank/DDBJ databases">
        <authorList>
            <person name="Kim J."/>
        </authorList>
    </citation>
    <scope>NUCLEOTIDE SEQUENCE [LARGE SCALE GENOMIC DNA]</scope>
    <source>
        <strain evidence="1 2">G13</strain>
    </source>
</reference>
<dbReference type="OrthoDB" id="2640196at2"/>
<evidence type="ECO:0000313" key="1">
    <source>
        <dbReference type="EMBL" id="TVX99029.1"/>
    </source>
</evidence>
<accession>A0A559JGM2</accession>
<sequence>MVKRANRNRWITANILIGVSRAMLPFYKAIALNPKYAARWSKAVKSANLAQMQKLLRLVSPSASKEFGSNGIGYFISFSLPRANDYFTNGTTIPPGSVQFFFETRVHRSIARSVVPLYRKMATSRTFAQALAKSIRSSDTKAVSRLIRLHVNTPALKSVSIENSGFALLFDYKFSKYPYRNLLFRDVN</sequence>
<dbReference type="AlphaFoldDB" id="A0A559JGM2"/>